<organism evidence="2 3">
    <name type="scientific">Amycolatopsis taiwanensis</name>
    <dbReference type="NCBI Taxonomy" id="342230"/>
    <lineage>
        <taxon>Bacteria</taxon>
        <taxon>Bacillati</taxon>
        <taxon>Actinomycetota</taxon>
        <taxon>Actinomycetes</taxon>
        <taxon>Pseudonocardiales</taxon>
        <taxon>Pseudonocardiaceae</taxon>
        <taxon>Amycolatopsis</taxon>
    </lineage>
</organism>
<sequence>MTKPLRGNDFLTAGGDEQGVTRRLVATRIRADQYLRLCVLFREFARDRVLWGLSPHTPTGGKPPDALPCGGSAPTPPTGGKPPDPLDRVDGARVLVTLIAAT</sequence>
<gene>
    <name evidence="2" type="ORF">Atai01_35170</name>
</gene>
<dbReference type="AlphaFoldDB" id="A0A9W6R1W8"/>
<keyword evidence="3" id="KW-1185">Reference proteome</keyword>
<reference evidence="2" key="1">
    <citation type="submission" date="2023-03" db="EMBL/GenBank/DDBJ databases">
        <title>Amycolatopsis taiwanensis NBRC 103393.</title>
        <authorList>
            <person name="Ichikawa N."/>
            <person name="Sato H."/>
            <person name="Tonouchi N."/>
        </authorList>
    </citation>
    <scope>NUCLEOTIDE SEQUENCE</scope>
    <source>
        <strain evidence="2">NBRC 103393</strain>
    </source>
</reference>
<protein>
    <submittedName>
        <fullName evidence="2">Uncharacterized protein</fullName>
    </submittedName>
</protein>
<dbReference type="Proteomes" id="UP001165136">
    <property type="component" value="Unassembled WGS sequence"/>
</dbReference>
<comment type="caution">
    <text evidence="2">The sequence shown here is derived from an EMBL/GenBank/DDBJ whole genome shotgun (WGS) entry which is preliminary data.</text>
</comment>
<proteinExistence type="predicted"/>
<evidence type="ECO:0000313" key="3">
    <source>
        <dbReference type="Proteomes" id="UP001165136"/>
    </source>
</evidence>
<dbReference type="EMBL" id="BSTI01000007">
    <property type="protein sequence ID" value="GLY66898.1"/>
    <property type="molecule type" value="Genomic_DNA"/>
</dbReference>
<accession>A0A9W6R1W8</accession>
<evidence type="ECO:0000256" key="1">
    <source>
        <dbReference type="SAM" id="MobiDB-lite"/>
    </source>
</evidence>
<feature type="compositionally biased region" description="Pro residues" evidence="1">
    <location>
        <begin position="74"/>
        <end position="83"/>
    </location>
</feature>
<feature type="region of interest" description="Disordered" evidence="1">
    <location>
        <begin position="54"/>
        <end position="88"/>
    </location>
</feature>
<name>A0A9W6R1W8_9PSEU</name>
<evidence type="ECO:0000313" key="2">
    <source>
        <dbReference type="EMBL" id="GLY66898.1"/>
    </source>
</evidence>